<evidence type="ECO:0000256" key="7">
    <source>
        <dbReference type="SAM" id="MobiDB-lite"/>
    </source>
</evidence>
<dbReference type="InterPro" id="IPR003439">
    <property type="entry name" value="ABC_transporter-like_ATP-bd"/>
</dbReference>
<feature type="domain" description="FHA" evidence="9">
    <location>
        <begin position="27"/>
        <end position="78"/>
    </location>
</feature>
<feature type="transmembrane region" description="Helical" evidence="8">
    <location>
        <begin position="738"/>
        <end position="761"/>
    </location>
</feature>
<comment type="subcellular location">
    <subcellularLocation>
        <location evidence="1">Membrane</location>
        <topology evidence="1">Multi-pass membrane protein</topology>
    </subcellularLocation>
</comment>
<evidence type="ECO:0000256" key="4">
    <source>
        <dbReference type="ARBA" id="ARBA00022692"/>
    </source>
</evidence>
<evidence type="ECO:0000256" key="8">
    <source>
        <dbReference type="SAM" id="Phobius"/>
    </source>
</evidence>
<feature type="region of interest" description="Disordered" evidence="7">
    <location>
        <begin position="107"/>
        <end position="288"/>
    </location>
</feature>
<protein>
    <recommendedName>
        <fullName evidence="13">ABC transporter ATP-binding protein</fullName>
    </recommendedName>
</protein>
<dbReference type="PANTHER" id="PTHR48041">
    <property type="entry name" value="ABC TRANSPORTER G FAMILY MEMBER 28"/>
    <property type="match status" value="1"/>
</dbReference>
<evidence type="ECO:0000256" key="6">
    <source>
        <dbReference type="ARBA" id="ARBA00023136"/>
    </source>
</evidence>
<dbReference type="GO" id="GO:0016887">
    <property type="term" value="F:ATP hydrolysis activity"/>
    <property type="evidence" value="ECO:0007669"/>
    <property type="project" value="InterPro"/>
</dbReference>
<keyword evidence="4 8" id="KW-0812">Transmembrane</keyword>
<name>A0AAD1M0N8_MYCXE</name>
<dbReference type="SUPFAM" id="SSF49879">
    <property type="entry name" value="SMAD/FHA domain"/>
    <property type="match status" value="1"/>
</dbReference>
<dbReference type="InterPro" id="IPR008984">
    <property type="entry name" value="SMAD_FHA_dom_sf"/>
</dbReference>
<dbReference type="AlphaFoldDB" id="A0AAD1M0N8"/>
<dbReference type="InterPro" id="IPR027417">
    <property type="entry name" value="P-loop_NTPase"/>
</dbReference>
<feature type="compositionally biased region" description="Pro residues" evidence="7">
    <location>
        <begin position="111"/>
        <end position="150"/>
    </location>
</feature>
<reference evidence="11 12" key="1">
    <citation type="submission" date="2019-12" db="EMBL/GenBank/DDBJ databases">
        <title>Complete genome sequence of Mycolicibacterium xenopi str. JCM15661T.</title>
        <authorList>
            <person name="Yoshida M."/>
            <person name="Fukano H."/>
            <person name="Asakura T."/>
            <person name="Hoshino Y."/>
        </authorList>
    </citation>
    <scope>NUCLEOTIDE SEQUENCE [LARGE SCALE GENOMIC DNA]</scope>
    <source>
        <strain evidence="11 12">JCM 15661T</strain>
    </source>
</reference>
<keyword evidence="5 8" id="KW-1133">Transmembrane helix</keyword>
<evidence type="ECO:0000313" key="11">
    <source>
        <dbReference type="EMBL" id="BBU22194.1"/>
    </source>
</evidence>
<dbReference type="SMART" id="SM00240">
    <property type="entry name" value="FHA"/>
    <property type="match status" value="1"/>
</dbReference>
<dbReference type="RefSeq" id="WP_085194978.1">
    <property type="nucleotide sequence ID" value="NZ_AP022314.1"/>
</dbReference>
<evidence type="ECO:0000256" key="2">
    <source>
        <dbReference type="ARBA" id="ARBA00022448"/>
    </source>
</evidence>
<dbReference type="PROSITE" id="PS50006">
    <property type="entry name" value="FHA_DOMAIN"/>
    <property type="match status" value="1"/>
</dbReference>
<dbReference type="Pfam" id="PF01061">
    <property type="entry name" value="ABC2_membrane"/>
    <property type="match status" value="1"/>
</dbReference>
<keyword evidence="6 8" id="KW-0472">Membrane</keyword>
<gene>
    <name evidence="11" type="ORF">MYXE_19840</name>
</gene>
<evidence type="ECO:0000313" key="12">
    <source>
        <dbReference type="Proteomes" id="UP000464624"/>
    </source>
</evidence>
<dbReference type="InterPro" id="IPR050352">
    <property type="entry name" value="ABCG_transporters"/>
</dbReference>
<evidence type="ECO:0000256" key="1">
    <source>
        <dbReference type="ARBA" id="ARBA00004141"/>
    </source>
</evidence>
<accession>A0AAD1M0N8</accession>
<dbReference type="Gene3D" id="3.40.50.300">
    <property type="entry name" value="P-loop containing nucleotide triphosphate hydrolases"/>
    <property type="match status" value="1"/>
</dbReference>
<dbReference type="KEGG" id="mxe:MYXE_19840"/>
<dbReference type="GO" id="GO:0016020">
    <property type="term" value="C:membrane"/>
    <property type="evidence" value="ECO:0007669"/>
    <property type="project" value="UniProtKB-SubCell"/>
</dbReference>
<keyword evidence="3" id="KW-0597">Phosphoprotein</keyword>
<dbReference type="PROSITE" id="PS50893">
    <property type="entry name" value="ABC_TRANSPORTER_2"/>
    <property type="match status" value="1"/>
</dbReference>
<feature type="transmembrane region" description="Helical" evidence="8">
    <location>
        <begin position="807"/>
        <end position="829"/>
    </location>
</feature>
<feature type="transmembrane region" description="Helical" evidence="8">
    <location>
        <begin position="710"/>
        <end position="731"/>
    </location>
</feature>
<evidence type="ECO:0000259" key="10">
    <source>
        <dbReference type="PROSITE" id="PS50893"/>
    </source>
</evidence>
<evidence type="ECO:0000256" key="5">
    <source>
        <dbReference type="ARBA" id="ARBA00022989"/>
    </source>
</evidence>
<dbReference type="PANTHER" id="PTHR48041:SF139">
    <property type="entry name" value="PROTEIN SCARLET"/>
    <property type="match status" value="1"/>
</dbReference>
<evidence type="ECO:0008006" key="13">
    <source>
        <dbReference type="Google" id="ProtNLM"/>
    </source>
</evidence>
<feature type="domain" description="ABC transporter" evidence="10">
    <location>
        <begin position="295"/>
        <end position="525"/>
    </location>
</feature>
<feature type="transmembrane region" description="Helical" evidence="8">
    <location>
        <begin position="667"/>
        <end position="690"/>
    </location>
</feature>
<dbReference type="Pfam" id="PF00005">
    <property type="entry name" value="ABC_tran"/>
    <property type="match status" value="1"/>
</dbReference>
<keyword evidence="2" id="KW-0813">Transport</keyword>
<dbReference type="InterPro" id="IPR000253">
    <property type="entry name" value="FHA_dom"/>
</dbReference>
<dbReference type="EMBL" id="AP022314">
    <property type="protein sequence ID" value="BBU22194.1"/>
    <property type="molecule type" value="Genomic_DNA"/>
</dbReference>
<dbReference type="SUPFAM" id="SSF52540">
    <property type="entry name" value="P-loop containing nucleoside triphosphate hydrolases"/>
    <property type="match status" value="1"/>
</dbReference>
<proteinExistence type="predicted"/>
<dbReference type="GO" id="GO:0140359">
    <property type="term" value="F:ABC-type transporter activity"/>
    <property type="evidence" value="ECO:0007669"/>
    <property type="project" value="InterPro"/>
</dbReference>
<sequence>MRTEAFASPLTVWVGSTSHTFLPGRDITVGHDSRSDLRLDDGGGRWIAPVHLVLRFTGEQWVAIDQSRHGIYIDGVRVPIVNIRDGQTIAVGDPQYGPRLLFRLGAAATAPGPPGPMRPAPPARPGQPAPRTPPPPQPPTQASWRPPPVPFGQAAGPMRPAPPPQRMPRRPRGQPPSQTPTQPVWVSPPQAAAPPPAPPHGPPPAPPRETTPRPRPPSELPTRPVPAPDLAQRPSPPPATQTPPAVEISPPAADISPPRAAARPHEEVATTRLPAGDKVPDETPVSRQPAGARELLAYHVGLAGDGRPVLDDVSFTAIGGTLTAVVGPTSAAPAALVGIVAGAVQPTVGQVRLDGHDVHAEYMRPYIGIVPQGDVLHSQLTVEQAVGYAAELRLPPGTPADVRRQLVNQVLGELGLLSQRTVQVGNLSDGQRRRATLALELLTRPPLLVLDEPTAGLDSAEERQMMTRLRELADAGQIVVLATTSSRHLDLCDQVVVLTSAGTTAFAGPPDEIDAAMGTADWSQILRRVSTDPHGAHDAFLQRQHGAPAAPAAAAPLGRPARVGLARQIAVAARRQAWLVFGDQRYAIFLTILPLLFAALALVTPGNTGLGTTDPYGNGPDEPVELLTLLTLAAVCIGTALSIRDLVSEDSIFRREQYLGLSTSAYLGAKILVFGLLAAVQTAFVTTVVVLGKGAPARGAAVLGSGTVELYVTVATTAIVSVIVGLVLSAVARYKQLLLPIVVLVVLLSLVFSGGMFPLAARDGFEQVSWLFPSRWGFAAQASTIDLQSIDLLAEHDALWGHSAGQWLFDMAMLFVFAVVGTGLLWWWLRPPSRPRQVEAAGR</sequence>
<evidence type="ECO:0000256" key="3">
    <source>
        <dbReference type="ARBA" id="ARBA00022553"/>
    </source>
</evidence>
<organism evidence="11 12">
    <name type="scientific">Mycobacterium xenopi</name>
    <dbReference type="NCBI Taxonomy" id="1789"/>
    <lineage>
        <taxon>Bacteria</taxon>
        <taxon>Bacillati</taxon>
        <taxon>Actinomycetota</taxon>
        <taxon>Actinomycetes</taxon>
        <taxon>Mycobacteriales</taxon>
        <taxon>Mycobacteriaceae</taxon>
        <taxon>Mycobacterium</taxon>
    </lineage>
</organism>
<dbReference type="Proteomes" id="UP000464624">
    <property type="component" value="Chromosome"/>
</dbReference>
<evidence type="ECO:0000259" key="9">
    <source>
        <dbReference type="PROSITE" id="PS50006"/>
    </source>
</evidence>
<feature type="transmembrane region" description="Helical" evidence="8">
    <location>
        <begin position="626"/>
        <end position="647"/>
    </location>
</feature>
<feature type="transmembrane region" description="Helical" evidence="8">
    <location>
        <begin position="586"/>
        <end position="606"/>
    </location>
</feature>
<dbReference type="GO" id="GO:0005524">
    <property type="term" value="F:ATP binding"/>
    <property type="evidence" value="ECO:0007669"/>
    <property type="project" value="InterPro"/>
</dbReference>
<dbReference type="InterPro" id="IPR013525">
    <property type="entry name" value="ABC2_TM"/>
</dbReference>
<feature type="compositionally biased region" description="Pro residues" evidence="7">
    <location>
        <begin position="191"/>
        <end position="227"/>
    </location>
</feature>
<dbReference type="Pfam" id="PF00498">
    <property type="entry name" value="FHA"/>
    <property type="match status" value="1"/>
</dbReference>
<dbReference type="Gene3D" id="2.60.200.20">
    <property type="match status" value="1"/>
</dbReference>